<dbReference type="RefSeq" id="WP_182123014.1">
    <property type="nucleotide sequence ID" value="NZ_CP059567.1"/>
</dbReference>
<organism evidence="1 2">
    <name type="scientific">Neisseria shayeganii</name>
    <dbReference type="NCBI Taxonomy" id="607712"/>
    <lineage>
        <taxon>Bacteria</taxon>
        <taxon>Pseudomonadati</taxon>
        <taxon>Pseudomonadota</taxon>
        <taxon>Betaproteobacteria</taxon>
        <taxon>Neisseriales</taxon>
        <taxon>Neisseriaceae</taxon>
        <taxon>Neisseria</taxon>
    </lineage>
</organism>
<sequence>MPALCRLPFFQVIAVEGDDAAEFLHGQLSNHITDLAVGEACFATYNTPKGRVLANMLVWRLENCFLLLMAADLAAAVVKRLRMFVLRSKVVFDEAAGWQVYGQSGMSGPQPAADALKLPFAEAEGVLSGVLAGGNGLLLSRESLPAADTAVAESAWFAGEIRAGRPWISAATSEAAVAQMLNQHRLGGVHFKKGCYPGQEIIARAQYRGQVKRGLAQTRSESAVAPGNKIDVAGEEAGIVINNAADGNGFIQLSVIKFAAAGQSLSCEGQALRLEKTWFEAEDEAS</sequence>
<dbReference type="InterPro" id="IPR045179">
    <property type="entry name" value="YgfZ/GcvT"/>
</dbReference>
<dbReference type="AlphaFoldDB" id="A0A7D7NHK7"/>
<evidence type="ECO:0000313" key="1">
    <source>
        <dbReference type="EMBL" id="QMT41494.1"/>
    </source>
</evidence>
<accession>A0A7D7NHK7</accession>
<protein>
    <submittedName>
        <fullName evidence="1">Folate-binding protein YgfZ</fullName>
    </submittedName>
</protein>
<dbReference type="Proteomes" id="UP000514752">
    <property type="component" value="Chromosome"/>
</dbReference>
<evidence type="ECO:0000313" key="2">
    <source>
        <dbReference type="Proteomes" id="UP000514752"/>
    </source>
</evidence>
<dbReference type="GO" id="GO:0016226">
    <property type="term" value="P:iron-sulfur cluster assembly"/>
    <property type="evidence" value="ECO:0007669"/>
    <property type="project" value="TreeGrafter"/>
</dbReference>
<dbReference type="KEGG" id="nsg:H3L94_05590"/>
<gene>
    <name evidence="1" type="ORF">H3L94_05590</name>
</gene>
<name>A0A7D7NHK7_9NEIS</name>
<dbReference type="EMBL" id="CP059567">
    <property type="protein sequence ID" value="QMT41494.1"/>
    <property type="molecule type" value="Genomic_DNA"/>
</dbReference>
<dbReference type="Gene3D" id="2.40.30.160">
    <property type="match status" value="1"/>
</dbReference>
<dbReference type="PANTHER" id="PTHR22602:SF0">
    <property type="entry name" value="TRANSFERASE CAF17, MITOCHONDRIAL-RELATED"/>
    <property type="match status" value="1"/>
</dbReference>
<dbReference type="NCBIfam" id="TIGR03317">
    <property type="entry name" value="ygfZ_signature"/>
    <property type="match status" value="1"/>
</dbReference>
<dbReference type="InterPro" id="IPR017703">
    <property type="entry name" value="YgfZ/GCV_T_CS"/>
</dbReference>
<dbReference type="PANTHER" id="PTHR22602">
    <property type="entry name" value="TRANSFERASE CAF17, MITOCHONDRIAL-RELATED"/>
    <property type="match status" value="1"/>
</dbReference>
<proteinExistence type="predicted"/>
<dbReference type="Gene3D" id="3.30.70.1400">
    <property type="entry name" value="Aminomethyltransferase beta-barrel domains"/>
    <property type="match status" value="1"/>
</dbReference>
<dbReference type="SUPFAM" id="SSF103025">
    <property type="entry name" value="Folate-binding domain"/>
    <property type="match status" value="1"/>
</dbReference>
<reference evidence="1 2" key="1">
    <citation type="submission" date="2020-07" db="EMBL/GenBank/DDBJ databases">
        <title>Genomic diversity of species in the Neisseriaceae family.</title>
        <authorList>
            <person name="Vincent A.T."/>
            <person name="Bernet E."/>
            <person name="Veyrier F.J."/>
        </authorList>
    </citation>
    <scope>NUCLEOTIDE SEQUENCE [LARGE SCALE GENOMIC DNA]</scope>
    <source>
        <strain evidence="1 2">DSM 22244</strain>
    </source>
</reference>